<protein>
    <submittedName>
        <fullName evidence="4">CDI domain-containing protein</fullName>
    </submittedName>
</protein>
<name>A0A0R3W8G3_TAEAS</name>
<organism evidence="4">
    <name type="scientific">Taenia asiatica</name>
    <name type="common">Asian tapeworm</name>
    <dbReference type="NCBI Taxonomy" id="60517"/>
    <lineage>
        <taxon>Eukaryota</taxon>
        <taxon>Metazoa</taxon>
        <taxon>Spiralia</taxon>
        <taxon>Lophotrochozoa</taxon>
        <taxon>Platyhelminthes</taxon>
        <taxon>Cestoda</taxon>
        <taxon>Eucestoda</taxon>
        <taxon>Cyclophyllidea</taxon>
        <taxon>Taeniidae</taxon>
        <taxon>Taenia</taxon>
    </lineage>
</organism>
<keyword evidence="3" id="KW-1185">Reference proteome</keyword>
<dbReference type="OrthoDB" id="6261798at2759"/>
<reference evidence="2 3" key="2">
    <citation type="submission" date="2018-11" db="EMBL/GenBank/DDBJ databases">
        <authorList>
            <consortium name="Pathogen Informatics"/>
        </authorList>
    </citation>
    <scope>NUCLEOTIDE SEQUENCE [LARGE SCALE GENOMIC DNA]</scope>
</reference>
<evidence type="ECO:0000256" key="1">
    <source>
        <dbReference type="SAM" id="MobiDB-lite"/>
    </source>
</evidence>
<dbReference type="AlphaFoldDB" id="A0A0R3W8G3"/>
<evidence type="ECO:0000313" key="4">
    <source>
        <dbReference type="WBParaSite" id="TASK_0000664601-mRNA-1"/>
    </source>
</evidence>
<dbReference type="WBParaSite" id="TASK_0000664601-mRNA-1">
    <property type="protein sequence ID" value="TASK_0000664601-mRNA-1"/>
    <property type="gene ID" value="TASK_0000664601"/>
</dbReference>
<sequence>MVQQALDQVMRADQERFRVMWNFDVTKGSSTAWKIVREPKAAFYTKAPRRLKARRRLNQSMLEGLRGERQTPNEDLLSDSSLVGNLVFNFSGPPVQKKIKNDPSPSCEADSPSVSVTPSPCECTTSCTSSTRPILPTADPIFKLPSPISKLLKRKSRPRMTGK</sequence>
<reference evidence="4" key="1">
    <citation type="submission" date="2017-02" db="UniProtKB">
        <authorList>
            <consortium name="WormBaseParasite"/>
        </authorList>
    </citation>
    <scope>IDENTIFICATION</scope>
</reference>
<evidence type="ECO:0000313" key="2">
    <source>
        <dbReference type="EMBL" id="VDK37083.1"/>
    </source>
</evidence>
<evidence type="ECO:0000313" key="3">
    <source>
        <dbReference type="Proteomes" id="UP000282613"/>
    </source>
</evidence>
<dbReference type="EMBL" id="UYRS01018521">
    <property type="protein sequence ID" value="VDK37083.1"/>
    <property type="molecule type" value="Genomic_DNA"/>
</dbReference>
<feature type="region of interest" description="Disordered" evidence="1">
    <location>
        <begin position="97"/>
        <end position="121"/>
    </location>
</feature>
<accession>A0A0R3W8G3</accession>
<proteinExistence type="predicted"/>
<gene>
    <name evidence="2" type="ORF">TASK_LOCUS6647</name>
</gene>
<dbReference type="Proteomes" id="UP000282613">
    <property type="component" value="Unassembled WGS sequence"/>
</dbReference>